<evidence type="ECO:0000313" key="5">
    <source>
        <dbReference type="Proteomes" id="UP001108089"/>
    </source>
</evidence>
<comment type="caution">
    <text evidence="4">The sequence shown here is derived from an EMBL/GenBank/DDBJ whole genome shotgun (WGS) entry which is preliminary data.</text>
</comment>
<evidence type="ECO:0000259" key="3">
    <source>
        <dbReference type="PROSITE" id="PS51077"/>
    </source>
</evidence>
<accession>A0ABS9DMR3</accession>
<dbReference type="InterPro" id="IPR029016">
    <property type="entry name" value="GAF-like_dom_sf"/>
</dbReference>
<evidence type="ECO:0000256" key="2">
    <source>
        <dbReference type="ARBA" id="ARBA00023163"/>
    </source>
</evidence>
<dbReference type="PANTHER" id="PTHR30136">
    <property type="entry name" value="HELIX-TURN-HELIX TRANSCRIPTIONAL REGULATOR, ICLR FAMILY"/>
    <property type="match status" value="1"/>
</dbReference>
<evidence type="ECO:0000313" key="4">
    <source>
        <dbReference type="EMBL" id="MCF3940535.1"/>
    </source>
</evidence>
<feature type="domain" description="HTH iclR-type" evidence="3">
    <location>
        <begin position="16"/>
        <end position="79"/>
    </location>
</feature>
<dbReference type="Gene3D" id="3.30.450.40">
    <property type="match status" value="1"/>
</dbReference>
<dbReference type="SMART" id="SM00346">
    <property type="entry name" value="HTH_ICLR"/>
    <property type="match status" value="1"/>
</dbReference>
<name>A0ABS9DMR3_9ACTN</name>
<proteinExistence type="predicted"/>
<organism evidence="4 5">
    <name type="scientific">Gordonia tangerina</name>
    <dbReference type="NCBI Taxonomy" id="2911060"/>
    <lineage>
        <taxon>Bacteria</taxon>
        <taxon>Bacillati</taxon>
        <taxon>Actinomycetota</taxon>
        <taxon>Actinomycetes</taxon>
        <taxon>Mycobacteriales</taxon>
        <taxon>Gordoniaceae</taxon>
        <taxon>Gordonia</taxon>
    </lineage>
</organism>
<evidence type="ECO:0000256" key="1">
    <source>
        <dbReference type="ARBA" id="ARBA00023015"/>
    </source>
</evidence>
<dbReference type="Gene3D" id="1.10.10.10">
    <property type="entry name" value="Winged helix-like DNA-binding domain superfamily/Winged helix DNA-binding domain"/>
    <property type="match status" value="1"/>
</dbReference>
<dbReference type="RefSeq" id="WP_235725274.1">
    <property type="nucleotide sequence ID" value="NZ_JAKGCU010000022.1"/>
</dbReference>
<dbReference type="Pfam" id="PF09339">
    <property type="entry name" value="HTH_IclR"/>
    <property type="match status" value="1"/>
</dbReference>
<keyword evidence="1" id="KW-0805">Transcription regulation</keyword>
<dbReference type="PROSITE" id="PS51077">
    <property type="entry name" value="HTH_ICLR"/>
    <property type="match status" value="1"/>
</dbReference>
<sequence>MTQTVGESADARQPGSPPTARVISIVELLAGSDHPSLTLAEIVRHTGFSRATAHAIVGELVDHGWLLREPGSGRYAIGPGFVTLARTARQADHVDRWAAVAAHQLSERFGIAYFVARRVSPDMITVADHVVPAPLADDDTSPWFRHGQRVRLRPPICREFIAFEPEHIRSAWLARAPQATRARLRDVLDVVAQRGYSIERMTDDHVAMVEALSSLDTMSERLRSRVRDLLTELSIIDYLPHEIVGDVAVVTVGTPVRDADGHAVAAIVACPNTTLSAAELTELAEATRSAAAEIAGHLR</sequence>
<keyword evidence="5" id="KW-1185">Reference proteome</keyword>
<dbReference type="SUPFAM" id="SSF46785">
    <property type="entry name" value="Winged helix' DNA-binding domain"/>
    <property type="match status" value="1"/>
</dbReference>
<dbReference type="InterPro" id="IPR036388">
    <property type="entry name" value="WH-like_DNA-bd_sf"/>
</dbReference>
<dbReference type="InterPro" id="IPR050707">
    <property type="entry name" value="HTH_MetabolicPath_Reg"/>
</dbReference>
<dbReference type="EMBL" id="JAKGCU010000022">
    <property type="protein sequence ID" value="MCF3940535.1"/>
    <property type="molecule type" value="Genomic_DNA"/>
</dbReference>
<keyword evidence="2" id="KW-0804">Transcription</keyword>
<protein>
    <submittedName>
        <fullName evidence="4">Helix-turn-helix domain-containing protein</fullName>
    </submittedName>
</protein>
<gene>
    <name evidence="4" type="ORF">L1892_19375</name>
</gene>
<dbReference type="PANTHER" id="PTHR30136:SF24">
    <property type="entry name" value="HTH-TYPE TRANSCRIPTIONAL REPRESSOR ALLR"/>
    <property type="match status" value="1"/>
</dbReference>
<reference evidence="4" key="1">
    <citation type="submission" date="2022-01" db="EMBL/GenBank/DDBJ databases">
        <title>Gordonia xiamenensis sp. nov., isolated from surface seawater in Xiamen.</title>
        <authorList>
            <person name="He Y.F."/>
        </authorList>
    </citation>
    <scope>NUCLEOTIDE SEQUENCE</scope>
    <source>
        <strain evidence="4">GW1C4-4</strain>
    </source>
</reference>
<dbReference type="InterPro" id="IPR036390">
    <property type="entry name" value="WH_DNA-bd_sf"/>
</dbReference>
<dbReference type="Proteomes" id="UP001108089">
    <property type="component" value="Unassembled WGS sequence"/>
</dbReference>
<dbReference type="InterPro" id="IPR005471">
    <property type="entry name" value="Tscrpt_reg_IclR_N"/>
</dbReference>
<dbReference type="SUPFAM" id="SSF55781">
    <property type="entry name" value="GAF domain-like"/>
    <property type="match status" value="1"/>
</dbReference>